<dbReference type="PROSITE" id="PS51257">
    <property type="entry name" value="PROKAR_LIPOPROTEIN"/>
    <property type="match status" value="1"/>
</dbReference>
<comment type="caution">
    <text evidence="6">The sequence shown here is derived from an EMBL/GenBank/DDBJ whole genome shotgun (WGS) entry which is preliminary data.</text>
</comment>
<dbReference type="RefSeq" id="WP_372567200.1">
    <property type="nucleotide sequence ID" value="NZ_JBGOSP010000058.1"/>
</dbReference>
<gene>
    <name evidence="6" type="ORF">ACEG43_45945</name>
</gene>
<accession>A0ABV4SYM0</accession>
<evidence type="ECO:0000256" key="3">
    <source>
        <dbReference type="ARBA" id="ARBA00022729"/>
    </source>
</evidence>
<dbReference type="CDD" id="cd01536">
    <property type="entry name" value="PBP1_ABC_sugar_binding-like"/>
    <property type="match status" value="1"/>
</dbReference>
<dbReference type="PANTHER" id="PTHR46847">
    <property type="entry name" value="D-ALLOSE-BINDING PERIPLASMIC PROTEIN-RELATED"/>
    <property type="match status" value="1"/>
</dbReference>
<sequence length="330" mass="35098">MKTTQRIAARRSLSLLAVAVLGLAGCSAETTGSASGMPRIGVFIPANSNAYLRAEEAAAKKYGAELGLDVTVVTSNWETQAQNTAFGFAQQRKSYDGWVVNAISPVDQCGTLKQAASKGVPIVIAITAICGDDGYTVGTVGFVGEQNRVGYNAWFDYMFRTSKPGPVSILTGPPLDFVTNTTTAVAKDRFASQKGFRLASLQNTDYSTDAAFKATQTFLKANPNLVAVASNYSGMTRGVVQAVRQAARKGSVAVFDSNGDKWTKQQIKAGAITAALPGMPTSDIKLSLQLIKEKLEGQKVSRVTNPLDSLKFKGAPIITKDNVAQWKPEN</sequence>
<feature type="chain" id="PRO_5045454632" evidence="4">
    <location>
        <begin position="29"/>
        <end position="330"/>
    </location>
</feature>
<evidence type="ECO:0000256" key="4">
    <source>
        <dbReference type="SAM" id="SignalP"/>
    </source>
</evidence>
<protein>
    <submittedName>
        <fullName evidence="6">Sugar ABC transporter substrate-binding protein</fullName>
    </submittedName>
</protein>
<evidence type="ECO:0000256" key="1">
    <source>
        <dbReference type="ARBA" id="ARBA00004196"/>
    </source>
</evidence>
<dbReference type="PANTHER" id="PTHR46847:SF1">
    <property type="entry name" value="D-ALLOSE-BINDING PERIPLASMIC PROTEIN-RELATED"/>
    <property type="match status" value="1"/>
</dbReference>
<reference evidence="6 7" key="1">
    <citation type="submission" date="2024-08" db="EMBL/GenBank/DDBJ databases">
        <title>Genome sequence of Streptomyces aureus CACIA-1.46HGO.</title>
        <authorList>
            <person name="Evangelista-Martinez Z."/>
        </authorList>
    </citation>
    <scope>NUCLEOTIDE SEQUENCE [LARGE SCALE GENOMIC DNA]</scope>
    <source>
        <strain evidence="6 7">CACIA-1.46HGO</strain>
    </source>
</reference>
<feature type="domain" description="Periplasmic binding protein" evidence="5">
    <location>
        <begin position="40"/>
        <end position="299"/>
    </location>
</feature>
<comment type="similarity">
    <text evidence="2">Belongs to the bacterial solute-binding protein 2 family.</text>
</comment>
<dbReference type="SUPFAM" id="SSF53822">
    <property type="entry name" value="Periplasmic binding protein-like I"/>
    <property type="match status" value="1"/>
</dbReference>
<keyword evidence="7" id="KW-1185">Reference proteome</keyword>
<keyword evidence="3 4" id="KW-0732">Signal</keyword>
<dbReference type="Proteomes" id="UP001571476">
    <property type="component" value="Unassembled WGS sequence"/>
</dbReference>
<proteinExistence type="inferred from homology"/>
<dbReference type="EMBL" id="JBGOSP010000058">
    <property type="protein sequence ID" value="MFA3843378.1"/>
    <property type="molecule type" value="Genomic_DNA"/>
</dbReference>
<evidence type="ECO:0000259" key="5">
    <source>
        <dbReference type="Pfam" id="PF13407"/>
    </source>
</evidence>
<name>A0ABV4SYM0_9ACTN</name>
<evidence type="ECO:0000313" key="7">
    <source>
        <dbReference type="Proteomes" id="UP001571476"/>
    </source>
</evidence>
<dbReference type="InterPro" id="IPR025997">
    <property type="entry name" value="SBP_2_dom"/>
</dbReference>
<comment type="subcellular location">
    <subcellularLocation>
        <location evidence="1">Cell envelope</location>
    </subcellularLocation>
</comment>
<evidence type="ECO:0000313" key="6">
    <source>
        <dbReference type="EMBL" id="MFA3843378.1"/>
    </source>
</evidence>
<organism evidence="6 7">
    <name type="scientific">Streptomyces aureus</name>
    <dbReference type="NCBI Taxonomy" id="193461"/>
    <lineage>
        <taxon>Bacteria</taxon>
        <taxon>Bacillati</taxon>
        <taxon>Actinomycetota</taxon>
        <taxon>Actinomycetes</taxon>
        <taxon>Kitasatosporales</taxon>
        <taxon>Streptomycetaceae</taxon>
        <taxon>Streptomyces</taxon>
    </lineage>
</organism>
<feature type="signal peptide" evidence="4">
    <location>
        <begin position="1"/>
        <end position="28"/>
    </location>
</feature>
<dbReference type="Pfam" id="PF13407">
    <property type="entry name" value="Peripla_BP_4"/>
    <property type="match status" value="1"/>
</dbReference>
<dbReference type="Gene3D" id="3.40.50.2300">
    <property type="match status" value="2"/>
</dbReference>
<dbReference type="InterPro" id="IPR028082">
    <property type="entry name" value="Peripla_BP_I"/>
</dbReference>
<evidence type="ECO:0000256" key="2">
    <source>
        <dbReference type="ARBA" id="ARBA00007639"/>
    </source>
</evidence>